<evidence type="ECO:0000256" key="1">
    <source>
        <dbReference type="SAM" id="Phobius"/>
    </source>
</evidence>
<protein>
    <submittedName>
        <fullName evidence="2">Uncharacterized protein</fullName>
    </submittedName>
</protein>
<evidence type="ECO:0000313" key="2">
    <source>
        <dbReference type="EMBL" id="GAH81281.1"/>
    </source>
</evidence>
<dbReference type="InterPro" id="IPR029039">
    <property type="entry name" value="Flavoprotein-like_sf"/>
</dbReference>
<reference evidence="2" key="1">
    <citation type="journal article" date="2014" name="Front. Microbiol.">
        <title>High frequency of phylogenetically diverse reductive dehalogenase-homologous genes in deep subseafloor sedimentary metagenomes.</title>
        <authorList>
            <person name="Kawai M."/>
            <person name="Futagami T."/>
            <person name="Toyoda A."/>
            <person name="Takaki Y."/>
            <person name="Nishi S."/>
            <person name="Hori S."/>
            <person name="Arai W."/>
            <person name="Tsubouchi T."/>
            <person name="Morono Y."/>
            <person name="Uchiyama I."/>
            <person name="Ito T."/>
            <person name="Fujiyama A."/>
            <person name="Inagaki F."/>
            <person name="Takami H."/>
        </authorList>
    </citation>
    <scope>NUCLEOTIDE SEQUENCE</scope>
    <source>
        <strain evidence="2">Expedition CK06-06</strain>
    </source>
</reference>
<organism evidence="2">
    <name type="scientific">marine sediment metagenome</name>
    <dbReference type="NCBI Taxonomy" id="412755"/>
    <lineage>
        <taxon>unclassified sequences</taxon>
        <taxon>metagenomes</taxon>
        <taxon>ecological metagenomes</taxon>
    </lineage>
</organism>
<dbReference type="EMBL" id="BARU01044784">
    <property type="protein sequence ID" value="GAH81281.1"/>
    <property type="molecule type" value="Genomic_DNA"/>
</dbReference>
<feature type="transmembrane region" description="Helical" evidence="1">
    <location>
        <begin position="48"/>
        <end position="71"/>
    </location>
</feature>
<keyword evidence="1" id="KW-1133">Transmembrane helix</keyword>
<dbReference type="SUPFAM" id="SSF52218">
    <property type="entry name" value="Flavoproteins"/>
    <property type="match status" value="1"/>
</dbReference>
<keyword evidence="1" id="KW-0812">Transmembrane</keyword>
<feature type="non-terminal residue" evidence="2">
    <location>
        <position position="1"/>
    </location>
</feature>
<dbReference type="AlphaFoldDB" id="X1IFT8"/>
<gene>
    <name evidence="2" type="ORF">S03H2_68185</name>
</gene>
<sequence>HTMNVNWRMKNFIDRYSYLMHRPRFFNQRFMVLITSGSYRGVKEAMKALVLMGSGGKVIHFYIIFMFLLFITKSKRLIEYFLIKKYYQSYPITYAKYE</sequence>
<comment type="caution">
    <text evidence="2">The sequence shown here is derived from an EMBL/GenBank/DDBJ whole genome shotgun (WGS) entry which is preliminary data.</text>
</comment>
<name>X1IFT8_9ZZZZ</name>
<keyword evidence="1" id="KW-0472">Membrane</keyword>
<accession>X1IFT8</accession>
<dbReference type="Gene3D" id="3.40.50.360">
    <property type="match status" value="1"/>
</dbReference>
<proteinExistence type="predicted"/>